<feature type="transmembrane region" description="Helical" evidence="7">
    <location>
        <begin position="140"/>
        <end position="161"/>
    </location>
</feature>
<proteinExistence type="inferred from homology"/>
<evidence type="ECO:0000256" key="4">
    <source>
        <dbReference type="ARBA" id="ARBA00022692"/>
    </source>
</evidence>
<reference evidence="8" key="1">
    <citation type="submission" date="2022-08" db="EMBL/GenBank/DDBJ databases">
        <authorList>
            <person name="Deng Y."/>
            <person name="Han X.-F."/>
            <person name="Zhang Y.-Q."/>
        </authorList>
    </citation>
    <scope>NUCLEOTIDE SEQUENCE</scope>
    <source>
        <strain evidence="8">CPCC 203386</strain>
    </source>
</reference>
<dbReference type="InterPro" id="IPR002771">
    <property type="entry name" value="Multi_antbiot-R_MarC"/>
</dbReference>
<evidence type="ECO:0000256" key="6">
    <source>
        <dbReference type="ARBA" id="ARBA00023136"/>
    </source>
</evidence>
<accession>A0ABT2H3B6</accession>
<evidence type="ECO:0000256" key="1">
    <source>
        <dbReference type="ARBA" id="ARBA00004651"/>
    </source>
</evidence>
<sequence length="206" mass="21378">MTDISAPTLLTSAIGLLTIANPIGSLPIFLNLTKDFDRPRQRRIGLLVGLAVFAVLTVSLLAGKLILEGFGIDMTSFRIAGNLLVASIGWAMLTAKANIVTVADSQSPVVVPLAIPLIAGPGAISLVITFAEDYPTPLDLLYGVGMILGVAIVIAVALFFAPQVARAVKPTGMSIVTRIFGLLLLSIAIQSILGALTDAFPVLTSS</sequence>
<feature type="transmembrane region" description="Helical" evidence="7">
    <location>
        <begin position="12"/>
        <end position="32"/>
    </location>
</feature>
<dbReference type="NCBIfam" id="TIGR00427">
    <property type="entry name" value="NAAT family transporter"/>
    <property type="match status" value="1"/>
</dbReference>
<dbReference type="EMBL" id="JANLCJ010000004">
    <property type="protein sequence ID" value="MCS5734404.1"/>
    <property type="molecule type" value="Genomic_DNA"/>
</dbReference>
<evidence type="ECO:0000256" key="2">
    <source>
        <dbReference type="ARBA" id="ARBA00009784"/>
    </source>
</evidence>
<comment type="caution">
    <text evidence="8">The sequence shown here is derived from an EMBL/GenBank/DDBJ whole genome shotgun (WGS) entry which is preliminary data.</text>
</comment>
<comment type="subcellular location">
    <subcellularLocation>
        <location evidence="1 7">Cell membrane</location>
        <topology evidence="1 7">Multi-pass membrane protein</topology>
    </subcellularLocation>
</comment>
<evidence type="ECO:0000313" key="8">
    <source>
        <dbReference type="EMBL" id="MCS5734404.1"/>
    </source>
</evidence>
<gene>
    <name evidence="8" type="ORF">N1032_11715</name>
</gene>
<dbReference type="Pfam" id="PF01914">
    <property type="entry name" value="MarC"/>
    <property type="match status" value="1"/>
</dbReference>
<feature type="transmembrane region" description="Helical" evidence="7">
    <location>
        <begin position="79"/>
        <end position="97"/>
    </location>
</feature>
<feature type="transmembrane region" description="Helical" evidence="7">
    <location>
        <begin position="44"/>
        <end position="67"/>
    </location>
</feature>
<organism evidence="8 9">
    <name type="scientific">Herbiconiux daphne</name>
    <dbReference type="NCBI Taxonomy" id="2970914"/>
    <lineage>
        <taxon>Bacteria</taxon>
        <taxon>Bacillati</taxon>
        <taxon>Actinomycetota</taxon>
        <taxon>Actinomycetes</taxon>
        <taxon>Micrococcales</taxon>
        <taxon>Microbacteriaceae</taxon>
        <taxon>Herbiconiux</taxon>
    </lineage>
</organism>
<dbReference type="PANTHER" id="PTHR33508:SF1">
    <property type="entry name" value="UPF0056 MEMBRANE PROTEIN YHCE"/>
    <property type="match status" value="1"/>
</dbReference>
<evidence type="ECO:0000256" key="5">
    <source>
        <dbReference type="ARBA" id="ARBA00022989"/>
    </source>
</evidence>
<dbReference type="Proteomes" id="UP001165586">
    <property type="component" value="Unassembled WGS sequence"/>
</dbReference>
<evidence type="ECO:0000256" key="7">
    <source>
        <dbReference type="RuleBase" id="RU362048"/>
    </source>
</evidence>
<keyword evidence="6 7" id="KW-0472">Membrane</keyword>
<dbReference type="PANTHER" id="PTHR33508">
    <property type="entry name" value="UPF0056 MEMBRANE PROTEIN YHCE"/>
    <property type="match status" value="1"/>
</dbReference>
<comment type="similarity">
    <text evidence="2 7">Belongs to the UPF0056 (MarC) family.</text>
</comment>
<feature type="transmembrane region" description="Helical" evidence="7">
    <location>
        <begin position="109"/>
        <end position="128"/>
    </location>
</feature>
<evidence type="ECO:0000256" key="3">
    <source>
        <dbReference type="ARBA" id="ARBA00022475"/>
    </source>
</evidence>
<feature type="transmembrane region" description="Helical" evidence="7">
    <location>
        <begin position="182"/>
        <end position="203"/>
    </location>
</feature>
<keyword evidence="9" id="KW-1185">Reference proteome</keyword>
<protein>
    <recommendedName>
        <fullName evidence="7">UPF0056 membrane protein</fullName>
    </recommendedName>
</protein>
<keyword evidence="5 7" id="KW-1133">Transmembrane helix</keyword>
<keyword evidence="4 7" id="KW-0812">Transmembrane</keyword>
<evidence type="ECO:0000313" key="9">
    <source>
        <dbReference type="Proteomes" id="UP001165586"/>
    </source>
</evidence>
<keyword evidence="3" id="KW-1003">Cell membrane</keyword>
<dbReference type="RefSeq" id="WP_259539271.1">
    <property type="nucleotide sequence ID" value="NZ_JANLCJ010000004.1"/>
</dbReference>
<name>A0ABT2H3B6_9MICO</name>